<evidence type="ECO:0000256" key="3">
    <source>
        <dbReference type="ARBA" id="ARBA00022801"/>
    </source>
</evidence>
<dbReference type="Proteomes" id="UP000188273">
    <property type="component" value="Chromosome"/>
</dbReference>
<dbReference type="InterPro" id="IPR006197">
    <property type="entry name" value="Peptidase_S24_LexA"/>
</dbReference>
<gene>
    <name evidence="9" type="primary">lexA_1</name>
    <name evidence="9" type="ORF">L21SP3_00459</name>
</gene>
<dbReference type="STRING" id="1940790.L21SP3_00459"/>
<feature type="domain" description="Peptidase S24/S26A/S26B/S26C" evidence="8">
    <location>
        <begin position="15"/>
        <end position="115"/>
    </location>
</feature>
<dbReference type="InterPro" id="IPR039418">
    <property type="entry name" value="LexA-like"/>
</dbReference>
<evidence type="ECO:0000259" key="8">
    <source>
        <dbReference type="Pfam" id="PF00717"/>
    </source>
</evidence>
<dbReference type="Pfam" id="PF00717">
    <property type="entry name" value="Peptidase_S24"/>
    <property type="match status" value="1"/>
</dbReference>
<evidence type="ECO:0000313" key="9">
    <source>
        <dbReference type="EMBL" id="AQQ08670.1"/>
    </source>
</evidence>
<dbReference type="GO" id="GO:0003677">
    <property type="term" value="F:DNA binding"/>
    <property type="evidence" value="ECO:0007669"/>
    <property type="project" value="InterPro"/>
</dbReference>
<dbReference type="EMBL" id="CP019633">
    <property type="protein sequence ID" value="AQQ08670.1"/>
    <property type="molecule type" value="Genomic_DNA"/>
</dbReference>
<dbReference type="InterPro" id="IPR015927">
    <property type="entry name" value="Peptidase_S24_S26A/B/C"/>
</dbReference>
<dbReference type="PANTHER" id="PTHR33516:SF2">
    <property type="entry name" value="LEXA REPRESSOR-RELATED"/>
    <property type="match status" value="1"/>
</dbReference>
<keyword evidence="6" id="KW-0742">SOS response</keyword>
<dbReference type="OrthoDB" id="2475196at2"/>
<keyword evidence="5" id="KW-0234">DNA repair</keyword>
<comment type="similarity">
    <text evidence="1 7">Belongs to the peptidase S24 family.</text>
</comment>
<keyword evidence="4 7" id="KW-0068">Autocatalytic cleavage</keyword>
<evidence type="ECO:0000256" key="7">
    <source>
        <dbReference type="RuleBase" id="RU003991"/>
    </source>
</evidence>
<dbReference type="SUPFAM" id="SSF51306">
    <property type="entry name" value="LexA/Signal peptidase"/>
    <property type="match status" value="1"/>
</dbReference>
<protein>
    <submittedName>
        <fullName evidence="9">LexA repressor</fullName>
        <ecNumber evidence="9">3.4.21.88</ecNumber>
    </submittedName>
</protein>
<dbReference type="GO" id="GO:0004252">
    <property type="term" value="F:serine-type endopeptidase activity"/>
    <property type="evidence" value="ECO:0007669"/>
    <property type="project" value="UniProtKB-EC"/>
</dbReference>
<organism evidence="9 10">
    <name type="scientific">Sedimentisphaera cyanobacteriorum</name>
    <dbReference type="NCBI Taxonomy" id="1940790"/>
    <lineage>
        <taxon>Bacteria</taxon>
        <taxon>Pseudomonadati</taxon>
        <taxon>Planctomycetota</taxon>
        <taxon>Phycisphaerae</taxon>
        <taxon>Sedimentisphaerales</taxon>
        <taxon>Sedimentisphaeraceae</taxon>
        <taxon>Sedimentisphaera</taxon>
    </lineage>
</organism>
<dbReference type="InterPro" id="IPR036286">
    <property type="entry name" value="LexA/Signal_pep-like_sf"/>
</dbReference>
<name>A0A1Q2HMT0_9BACT</name>
<evidence type="ECO:0000256" key="2">
    <source>
        <dbReference type="ARBA" id="ARBA00022763"/>
    </source>
</evidence>
<dbReference type="AlphaFoldDB" id="A0A1Q2HMT0"/>
<dbReference type="GO" id="GO:0006355">
    <property type="term" value="P:regulation of DNA-templated transcription"/>
    <property type="evidence" value="ECO:0007669"/>
    <property type="project" value="InterPro"/>
</dbReference>
<evidence type="ECO:0000256" key="5">
    <source>
        <dbReference type="ARBA" id="ARBA00023204"/>
    </source>
</evidence>
<proteinExistence type="inferred from homology"/>
<sequence>MSDIVTNILNKSETYLIETALDLNKHLIKNPPATFFVRVSGSSMKDSGIHSGDLLIVDRSLEPKSGNVVVASLDSELTVKRIRIRKNEVILEPDNEDYESQTISGERDFEVWGVVTSVIHKL</sequence>
<dbReference type="Gene3D" id="2.10.109.10">
    <property type="entry name" value="Umud Fragment, subunit A"/>
    <property type="match status" value="1"/>
</dbReference>
<dbReference type="RefSeq" id="WP_077539148.1">
    <property type="nucleotide sequence ID" value="NZ_CP019633.1"/>
</dbReference>
<keyword evidence="10" id="KW-1185">Reference proteome</keyword>
<dbReference type="InterPro" id="IPR050077">
    <property type="entry name" value="LexA_repressor"/>
</dbReference>
<reference evidence="10" key="1">
    <citation type="submission" date="2017-02" db="EMBL/GenBank/DDBJ databases">
        <title>Comparative genomics and description of representatives of a novel lineage of planctomycetes thriving in anoxic sediments.</title>
        <authorList>
            <person name="Spring S."/>
            <person name="Bunk B."/>
            <person name="Sproer C."/>
            <person name="Klenk H.-P."/>
        </authorList>
    </citation>
    <scope>NUCLEOTIDE SEQUENCE [LARGE SCALE GENOMIC DNA]</scope>
    <source>
        <strain evidence="10">L21-RPul-D3</strain>
    </source>
</reference>
<dbReference type="PRINTS" id="PR00726">
    <property type="entry name" value="LEXASERPTASE"/>
</dbReference>
<dbReference type="EC" id="3.4.21.88" evidence="9"/>
<accession>A0A1Q2HMT0</accession>
<dbReference type="GO" id="GO:0006281">
    <property type="term" value="P:DNA repair"/>
    <property type="evidence" value="ECO:0007669"/>
    <property type="project" value="UniProtKB-KW"/>
</dbReference>
<dbReference type="GO" id="GO:0009432">
    <property type="term" value="P:SOS response"/>
    <property type="evidence" value="ECO:0007669"/>
    <property type="project" value="UniProtKB-KW"/>
</dbReference>
<evidence type="ECO:0000256" key="4">
    <source>
        <dbReference type="ARBA" id="ARBA00022813"/>
    </source>
</evidence>
<keyword evidence="2" id="KW-0227">DNA damage</keyword>
<evidence type="ECO:0000313" key="10">
    <source>
        <dbReference type="Proteomes" id="UP000188273"/>
    </source>
</evidence>
<dbReference type="PANTHER" id="PTHR33516">
    <property type="entry name" value="LEXA REPRESSOR"/>
    <property type="match status" value="1"/>
</dbReference>
<evidence type="ECO:0000256" key="6">
    <source>
        <dbReference type="ARBA" id="ARBA00023236"/>
    </source>
</evidence>
<dbReference type="NCBIfam" id="NF007621">
    <property type="entry name" value="PRK10276.1"/>
    <property type="match status" value="1"/>
</dbReference>
<evidence type="ECO:0000256" key="1">
    <source>
        <dbReference type="ARBA" id="ARBA00007484"/>
    </source>
</evidence>
<keyword evidence="3 7" id="KW-0378">Hydrolase</keyword>
<dbReference type="CDD" id="cd06529">
    <property type="entry name" value="S24_LexA-like"/>
    <property type="match status" value="1"/>
</dbReference>
<dbReference type="KEGG" id="pbu:L21SP3_00459"/>